<feature type="compositionally biased region" description="Basic and acidic residues" evidence="2">
    <location>
        <begin position="135"/>
        <end position="144"/>
    </location>
</feature>
<sequence>MPRLPPGADGAGTYAWPIYIQGGTATNPQFAYYPVPPHAAPVERTHKHRRRRPRGEDDDDEECACPECIRPPPPTAAMPAAGPIPVIPPQPTAFIPTQVFAPPPVASQSTTFIPYVVPSHCTVHCKGNSTSSGNSRDDKKESRKSSAGTSSYHPVASCDCFSCKARTMAIEMDRIKEERRRERDYRDAEEFFKIKDRVDREDREAEIEVEYRAAKMAAEGAGEEMHMPHRFMLGQERDAGYGWTIPITAYHPGCPTPITLQAVTAGGYHHSGWFDHLSEENIKLRCQKDHLKEKVQQERSLRNKEEATRQFLSTRLQDLDQDVQDLKKKVRSSGTGLSNQPQVVEVQVPLKKHHRSHGNKGSGAEGRNKVKGTSKEATASRHSSGATIKTKTTSSKHKQPHVCHDSACDDYDSCSDCSFECGMKDCRTCRPRGGRR</sequence>
<dbReference type="EMBL" id="KI966407">
    <property type="protein sequence ID" value="EWC47851.1"/>
    <property type="molecule type" value="Genomic_DNA"/>
</dbReference>
<feature type="region of interest" description="Disordered" evidence="2">
    <location>
        <begin position="126"/>
        <end position="154"/>
    </location>
</feature>
<evidence type="ECO:0000256" key="1">
    <source>
        <dbReference type="SAM" id="Coils"/>
    </source>
</evidence>
<keyword evidence="1" id="KW-0175">Coiled coil</keyword>
<feature type="region of interest" description="Disordered" evidence="2">
    <location>
        <begin position="350"/>
        <end position="402"/>
    </location>
</feature>
<dbReference type="AlphaFoldDB" id="W7HUG1"/>
<feature type="coiled-coil region" evidence="1">
    <location>
        <begin position="274"/>
        <end position="329"/>
    </location>
</feature>
<feature type="region of interest" description="Disordered" evidence="2">
    <location>
        <begin position="30"/>
        <end position="65"/>
    </location>
</feature>
<protein>
    <submittedName>
        <fullName evidence="3">Uncharacterized protein</fullName>
    </submittedName>
</protein>
<evidence type="ECO:0000313" key="4">
    <source>
        <dbReference type="Proteomes" id="UP000024837"/>
    </source>
</evidence>
<evidence type="ECO:0000313" key="3">
    <source>
        <dbReference type="EMBL" id="EWC47851.1"/>
    </source>
</evidence>
<keyword evidence="4" id="KW-1185">Reference proteome</keyword>
<proteinExistence type="predicted"/>
<organism evidence="3 4">
    <name type="scientific">Drechslerella stenobrocha 248</name>
    <dbReference type="NCBI Taxonomy" id="1043628"/>
    <lineage>
        <taxon>Eukaryota</taxon>
        <taxon>Fungi</taxon>
        <taxon>Dikarya</taxon>
        <taxon>Ascomycota</taxon>
        <taxon>Pezizomycotina</taxon>
        <taxon>Orbiliomycetes</taxon>
        <taxon>Orbiliales</taxon>
        <taxon>Orbiliaceae</taxon>
        <taxon>Drechslerella</taxon>
    </lineage>
</organism>
<evidence type="ECO:0000256" key="2">
    <source>
        <dbReference type="SAM" id="MobiDB-lite"/>
    </source>
</evidence>
<feature type="compositionally biased region" description="Low complexity" evidence="2">
    <location>
        <begin position="383"/>
        <end position="393"/>
    </location>
</feature>
<gene>
    <name evidence="3" type="ORF">DRE_02733</name>
</gene>
<dbReference type="OrthoDB" id="5394835at2759"/>
<reference evidence="3 4" key="1">
    <citation type="submission" date="2013-05" db="EMBL/GenBank/DDBJ databases">
        <title>Drechslerella stenobrocha genome reveals carnivorous origination and mechanical trapping mechanism of predatory fungi.</title>
        <authorList>
            <person name="Liu X."/>
            <person name="Zhang W."/>
            <person name="Liu K."/>
        </authorList>
    </citation>
    <scope>NUCLEOTIDE SEQUENCE [LARGE SCALE GENOMIC DNA]</scope>
    <source>
        <strain evidence="3 4">248</strain>
    </source>
</reference>
<name>W7HUG1_9PEZI</name>
<accession>W7HUG1</accession>
<dbReference type="HOGENOM" id="CLU_628545_0_0_1"/>
<dbReference type="Proteomes" id="UP000024837">
    <property type="component" value="Unassembled WGS sequence"/>
</dbReference>